<keyword evidence="8" id="KW-1185">Reference proteome</keyword>
<keyword evidence="1" id="KW-0479">Metal-binding</keyword>
<evidence type="ECO:0000313" key="7">
    <source>
        <dbReference type="EMBL" id="MCS4488680.1"/>
    </source>
</evidence>
<evidence type="ECO:0000256" key="3">
    <source>
        <dbReference type="ARBA" id="ARBA00030892"/>
    </source>
</evidence>
<dbReference type="InterPro" id="IPR018146">
    <property type="entry name" value="Glyoxalase_1_CS"/>
</dbReference>
<dbReference type="EMBL" id="JANUXX010000008">
    <property type="protein sequence ID" value="MCS4488680.1"/>
    <property type="molecule type" value="Genomic_DNA"/>
</dbReference>
<dbReference type="PANTHER" id="PTHR46036">
    <property type="entry name" value="LACTOYLGLUTATHIONE LYASE"/>
    <property type="match status" value="1"/>
</dbReference>
<accession>A0ABT2F862</accession>
<evidence type="ECO:0000256" key="5">
    <source>
        <dbReference type="ARBA" id="ARBA00033298"/>
    </source>
</evidence>
<name>A0ABT2F862_9STRE</name>
<dbReference type="Proteomes" id="UP001206548">
    <property type="component" value="Unassembled WGS sequence"/>
</dbReference>
<protein>
    <recommendedName>
        <fullName evidence="3">Aldoketomutase</fullName>
    </recommendedName>
    <alternativeName>
        <fullName evidence="2">Ketone-aldehyde mutase</fullName>
    </alternativeName>
    <alternativeName>
        <fullName evidence="4">Methylglyoxalase</fullName>
    </alternativeName>
    <alternativeName>
        <fullName evidence="5">S-D-lactoylglutathione methylglyoxal lyase</fullName>
    </alternativeName>
</protein>
<reference evidence="7 8" key="1">
    <citation type="journal article" date="2023" name="Int. J. Syst. Evol. Microbiol.">
        <title>Streptococcus sciuri sp. nov., Staphylococcus marylandisciuri sp. nov. and Staphylococcus americanisciuri sp. nov., isolated from faeces of eastern grey squirrel (Sciurus carolinensis).</title>
        <authorList>
            <person name="Volokhov D.V."/>
            <person name="Zagorodnyaya T.A."/>
            <person name="Furtak V.A."/>
            <person name="Nattanmai G."/>
            <person name="Randall L."/>
            <person name="Jose S."/>
            <person name="Gao Y."/>
            <person name="Eisenberg T."/>
            <person name="Delmonte P."/>
            <person name="Blom J."/>
            <person name="Mitchell K.K."/>
        </authorList>
    </citation>
    <scope>NUCLEOTIDE SEQUENCE [LARGE SCALE GENOMIC DNA]</scope>
    <source>
        <strain evidence="7 8">SQ9-PEA</strain>
    </source>
</reference>
<sequence>MPFLHTCIRVKDLDASLTFYQKALGFKEVRRNDFPDAKFTLVYLALEDDPNYELELTYNYNHDDYNLGDGYGHIAIGVDNLKESYQKHKTVGFSVTDLSGLPEHPKTYYFIQDPDGYKIEIIDLKYSNPL</sequence>
<dbReference type="InterPro" id="IPR029068">
    <property type="entry name" value="Glyas_Bleomycin-R_OHBP_Dase"/>
</dbReference>
<dbReference type="PROSITE" id="PS51819">
    <property type="entry name" value="VOC"/>
    <property type="match status" value="1"/>
</dbReference>
<evidence type="ECO:0000256" key="4">
    <source>
        <dbReference type="ARBA" id="ARBA00032460"/>
    </source>
</evidence>
<dbReference type="Pfam" id="PF00903">
    <property type="entry name" value="Glyoxalase"/>
    <property type="match status" value="1"/>
</dbReference>
<dbReference type="SUPFAM" id="SSF54593">
    <property type="entry name" value="Glyoxalase/Bleomycin resistance protein/Dihydroxybiphenyl dioxygenase"/>
    <property type="match status" value="1"/>
</dbReference>
<gene>
    <name evidence="7" type="ORF">NXS10_06895</name>
</gene>
<dbReference type="RefSeq" id="WP_259139068.1">
    <property type="nucleotide sequence ID" value="NZ_JANUXX010000008.1"/>
</dbReference>
<evidence type="ECO:0000259" key="6">
    <source>
        <dbReference type="PROSITE" id="PS51819"/>
    </source>
</evidence>
<dbReference type="Gene3D" id="3.10.180.10">
    <property type="entry name" value="2,3-Dihydroxybiphenyl 1,2-Dioxygenase, domain 1"/>
    <property type="match status" value="1"/>
</dbReference>
<comment type="caution">
    <text evidence="7">The sequence shown here is derived from an EMBL/GenBank/DDBJ whole genome shotgun (WGS) entry which is preliminary data.</text>
</comment>
<proteinExistence type="predicted"/>
<dbReference type="PROSITE" id="PS00934">
    <property type="entry name" value="GLYOXALASE_I_1"/>
    <property type="match status" value="1"/>
</dbReference>
<evidence type="ECO:0000256" key="1">
    <source>
        <dbReference type="ARBA" id="ARBA00022723"/>
    </source>
</evidence>
<dbReference type="InterPro" id="IPR037523">
    <property type="entry name" value="VOC_core"/>
</dbReference>
<dbReference type="InterPro" id="IPR004360">
    <property type="entry name" value="Glyas_Fos-R_dOase_dom"/>
</dbReference>
<dbReference type="PANTHER" id="PTHR46036:SF5">
    <property type="entry name" value="LACTOYLGLUTATHIONE LYASE"/>
    <property type="match status" value="1"/>
</dbReference>
<organism evidence="7 8">
    <name type="scientific">Streptococcus sciuri</name>
    <dbReference type="NCBI Taxonomy" id="2973939"/>
    <lineage>
        <taxon>Bacteria</taxon>
        <taxon>Bacillati</taxon>
        <taxon>Bacillota</taxon>
        <taxon>Bacilli</taxon>
        <taxon>Lactobacillales</taxon>
        <taxon>Streptococcaceae</taxon>
        <taxon>Streptococcus</taxon>
    </lineage>
</organism>
<evidence type="ECO:0000313" key="8">
    <source>
        <dbReference type="Proteomes" id="UP001206548"/>
    </source>
</evidence>
<feature type="domain" description="VOC" evidence="6">
    <location>
        <begin position="2"/>
        <end position="124"/>
    </location>
</feature>
<evidence type="ECO:0000256" key="2">
    <source>
        <dbReference type="ARBA" id="ARBA00030291"/>
    </source>
</evidence>